<protein>
    <submittedName>
        <fullName evidence="2">RES domain-containing protein</fullName>
    </submittedName>
</protein>
<dbReference type="AlphaFoldDB" id="A0A418UWZ4"/>
<evidence type="ECO:0000313" key="2">
    <source>
        <dbReference type="EMBL" id="RJF64212.1"/>
    </source>
</evidence>
<comment type="caution">
    <text evidence="2">The sequence shown here is derived from an EMBL/GenBank/DDBJ whole genome shotgun (WGS) entry which is preliminary data.</text>
</comment>
<proteinExistence type="predicted"/>
<dbReference type="Pfam" id="PF08808">
    <property type="entry name" value="RES"/>
    <property type="match status" value="1"/>
</dbReference>
<evidence type="ECO:0000259" key="1">
    <source>
        <dbReference type="SMART" id="SM00953"/>
    </source>
</evidence>
<organism evidence="2 3">
    <name type="scientific">Rhodopseudomonas palustris</name>
    <dbReference type="NCBI Taxonomy" id="1076"/>
    <lineage>
        <taxon>Bacteria</taxon>
        <taxon>Pseudomonadati</taxon>
        <taxon>Pseudomonadota</taxon>
        <taxon>Alphaproteobacteria</taxon>
        <taxon>Hyphomicrobiales</taxon>
        <taxon>Nitrobacteraceae</taxon>
        <taxon>Rhodopseudomonas</taxon>
    </lineage>
</organism>
<accession>A0A418UWZ4</accession>
<dbReference type="OrthoDB" id="9789501at2"/>
<evidence type="ECO:0000313" key="3">
    <source>
        <dbReference type="Proteomes" id="UP000285523"/>
    </source>
</evidence>
<name>A0A418UWZ4_RHOPL</name>
<dbReference type="EMBL" id="QYYD01000052">
    <property type="protein sequence ID" value="RJF64212.1"/>
    <property type="molecule type" value="Genomic_DNA"/>
</dbReference>
<feature type="domain" description="RES" evidence="1">
    <location>
        <begin position="12"/>
        <end position="136"/>
    </location>
</feature>
<dbReference type="InterPro" id="IPR014914">
    <property type="entry name" value="RES_dom"/>
</dbReference>
<dbReference type="SMART" id="SM00953">
    <property type="entry name" value="RES"/>
    <property type="match status" value="1"/>
</dbReference>
<reference evidence="2 3" key="1">
    <citation type="submission" date="2018-09" db="EMBL/GenBank/DDBJ databases">
        <title>Draft genome sequence of Rhodopseudomonas palustris 2.1.18.</title>
        <authorList>
            <person name="Robertson S.L."/>
            <person name="Meyer T.E."/>
            <person name="Kyndt J.A."/>
        </authorList>
    </citation>
    <scope>NUCLEOTIDE SEQUENCE [LARGE SCALE GENOMIC DNA]</scope>
    <source>
        <strain evidence="2 3">2.1.18</strain>
    </source>
</reference>
<dbReference type="Proteomes" id="UP000285523">
    <property type="component" value="Unassembled WGS sequence"/>
</dbReference>
<gene>
    <name evidence="2" type="ORF">D4Q52_25485</name>
</gene>
<sequence>MMELWRISNYADLTGEGGIRASGRWHSRGRRVVYLADHPSSALLEMLVHMDREFLPATFQLLHLTISDRVAVEAVRLDQLPPNWRDRLEISRRFGDHWLEQSTRALLRVPSVIVPQAKNYLLNPAHPEAAEITIDEIIQAPFDPRLIGA</sequence>